<dbReference type="RefSeq" id="XP_062644188.1">
    <property type="nucleotide sequence ID" value="XM_062796600.1"/>
</dbReference>
<evidence type="ECO:0000313" key="2">
    <source>
        <dbReference type="EMBL" id="KAK4120417.1"/>
    </source>
</evidence>
<dbReference type="SUPFAM" id="SSF54909">
    <property type="entry name" value="Dimeric alpha+beta barrel"/>
    <property type="match status" value="1"/>
</dbReference>
<dbReference type="EMBL" id="MU853239">
    <property type="protein sequence ID" value="KAK4120417.1"/>
    <property type="molecule type" value="Genomic_DNA"/>
</dbReference>
<dbReference type="Gene3D" id="3.30.70.100">
    <property type="match status" value="1"/>
</dbReference>
<sequence length="266" mass="28888">MVVCHLHIISLKAGVSIAGFLAQLGENGVKPVFKARVLRWMILPTRMSAGHLLGRNTHWDILLGLEDGATIPASSQADMASIWTASCGVSANALSSYSDVNATLFNQASALSRGSVQLPAPSDGGDTSQNLELSSEWVQWIAALPGPVREHPVSMLNLLAFHPGKKDQYKKYGAEFSRRVGSRHGGHVKVVGRVLEGQAKRDGWDEIAWVHYPTITHFAAMSASRDYQDVNREYRLGALKDTFILCCQELDDHGELAASKPGSSKL</sequence>
<comment type="caution">
    <text evidence="2">The sequence shown here is derived from an EMBL/GenBank/DDBJ whole genome shotgun (WGS) entry which is preliminary data.</text>
</comment>
<reference evidence="2" key="1">
    <citation type="journal article" date="2023" name="Mol. Phylogenet. Evol.">
        <title>Genome-scale phylogeny and comparative genomics of the fungal order Sordariales.</title>
        <authorList>
            <person name="Hensen N."/>
            <person name="Bonometti L."/>
            <person name="Westerberg I."/>
            <person name="Brannstrom I.O."/>
            <person name="Guillou S."/>
            <person name="Cros-Aarteil S."/>
            <person name="Calhoun S."/>
            <person name="Haridas S."/>
            <person name="Kuo A."/>
            <person name="Mondo S."/>
            <person name="Pangilinan J."/>
            <person name="Riley R."/>
            <person name="LaButti K."/>
            <person name="Andreopoulos B."/>
            <person name="Lipzen A."/>
            <person name="Chen C."/>
            <person name="Yan M."/>
            <person name="Daum C."/>
            <person name="Ng V."/>
            <person name="Clum A."/>
            <person name="Steindorff A."/>
            <person name="Ohm R.A."/>
            <person name="Martin F."/>
            <person name="Silar P."/>
            <person name="Natvig D.O."/>
            <person name="Lalanne C."/>
            <person name="Gautier V."/>
            <person name="Ament-Velasquez S.L."/>
            <person name="Kruys A."/>
            <person name="Hutchinson M.I."/>
            <person name="Powell A.J."/>
            <person name="Barry K."/>
            <person name="Miller A.N."/>
            <person name="Grigoriev I.V."/>
            <person name="Debuchy R."/>
            <person name="Gladieux P."/>
            <person name="Hiltunen Thoren M."/>
            <person name="Johannesson H."/>
        </authorList>
    </citation>
    <scope>NUCLEOTIDE SEQUENCE</scope>
    <source>
        <strain evidence="2">CBS 731.68</strain>
    </source>
</reference>
<gene>
    <name evidence="2" type="ORF">N657DRAFT_683751</name>
</gene>
<feature type="signal peptide" evidence="1">
    <location>
        <begin position="1"/>
        <end position="18"/>
    </location>
</feature>
<reference evidence="2" key="2">
    <citation type="submission" date="2023-05" db="EMBL/GenBank/DDBJ databases">
        <authorList>
            <consortium name="Lawrence Berkeley National Laboratory"/>
            <person name="Steindorff A."/>
            <person name="Hensen N."/>
            <person name="Bonometti L."/>
            <person name="Westerberg I."/>
            <person name="Brannstrom I.O."/>
            <person name="Guillou S."/>
            <person name="Cros-Aarteil S."/>
            <person name="Calhoun S."/>
            <person name="Haridas S."/>
            <person name="Kuo A."/>
            <person name="Mondo S."/>
            <person name="Pangilinan J."/>
            <person name="Riley R."/>
            <person name="Labutti K."/>
            <person name="Andreopoulos B."/>
            <person name="Lipzen A."/>
            <person name="Chen C."/>
            <person name="Yanf M."/>
            <person name="Daum C."/>
            <person name="Ng V."/>
            <person name="Clum A."/>
            <person name="Ohm R."/>
            <person name="Martin F."/>
            <person name="Silar P."/>
            <person name="Natvig D."/>
            <person name="Lalanne C."/>
            <person name="Gautier V."/>
            <person name="Ament-Velasquez S.L."/>
            <person name="Kruys A."/>
            <person name="Hutchinson M.I."/>
            <person name="Powell A.J."/>
            <person name="Barry K."/>
            <person name="Miller A.N."/>
            <person name="Grigoriev I.V."/>
            <person name="Debuchy R."/>
            <person name="Gladieux P."/>
            <person name="Thoren M.H."/>
            <person name="Johannesson H."/>
        </authorList>
    </citation>
    <scope>NUCLEOTIDE SEQUENCE</scope>
    <source>
        <strain evidence="2">CBS 731.68</strain>
    </source>
</reference>
<name>A0AAN6TTH3_9PEZI</name>
<keyword evidence="1" id="KW-0732">Signal</keyword>
<accession>A0AAN6TTH3</accession>
<dbReference type="InterPro" id="IPR011008">
    <property type="entry name" value="Dimeric_a/b-barrel"/>
</dbReference>
<dbReference type="AlphaFoldDB" id="A0AAN6TTH3"/>
<feature type="chain" id="PRO_5042889404" description="DUF1330 domain-containing protein" evidence="1">
    <location>
        <begin position="19"/>
        <end position="266"/>
    </location>
</feature>
<protein>
    <recommendedName>
        <fullName evidence="4">DUF1330 domain-containing protein</fullName>
    </recommendedName>
</protein>
<organism evidence="2 3">
    <name type="scientific">Parathielavia appendiculata</name>
    <dbReference type="NCBI Taxonomy" id="2587402"/>
    <lineage>
        <taxon>Eukaryota</taxon>
        <taxon>Fungi</taxon>
        <taxon>Dikarya</taxon>
        <taxon>Ascomycota</taxon>
        <taxon>Pezizomycotina</taxon>
        <taxon>Sordariomycetes</taxon>
        <taxon>Sordariomycetidae</taxon>
        <taxon>Sordariales</taxon>
        <taxon>Chaetomiaceae</taxon>
        <taxon>Parathielavia</taxon>
    </lineage>
</organism>
<dbReference type="PANTHER" id="PTHR40257">
    <property type="match status" value="1"/>
</dbReference>
<proteinExistence type="predicted"/>
<dbReference type="Proteomes" id="UP001302602">
    <property type="component" value="Unassembled WGS sequence"/>
</dbReference>
<dbReference type="PANTHER" id="PTHR40257:SF1">
    <property type="entry name" value="DUF1330 DOMAIN-CONTAINING PROTEIN"/>
    <property type="match status" value="1"/>
</dbReference>
<keyword evidence="3" id="KW-1185">Reference proteome</keyword>
<dbReference type="GeneID" id="87833368"/>
<evidence type="ECO:0008006" key="4">
    <source>
        <dbReference type="Google" id="ProtNLM"/>
    </source>
</evidence>
<evidence type="ECO:0000313" key="3">
    <source>
        <dbReference type="Proteomes" id="UP001302602"/>
    </source>
</evidence>
<evidence type="ECO:0000256" key="1">
    <source>
        <dbReference type="SAM" id="SignalP"/>
    </source>
</evidence>